<dbReference type="AlphaFoldDB" id="A0A1M5VNT2"/>
<evidence type="ECO:0000313" key="1">
    <source>
        <dbReference type="EMBL" id="SHH76916.1"/>
    </source>
</evidence>
<reference evidence="2" key="1">
    <citation type="submission" date="2016-11" db="EMBL/GenBank/DDBJ databases">
        <authorList>
            <person name="Varghese N."/>
            <person name="Submissions S."/>
        </authorList>
    </citation>
    <scope>NUCLEOTIDE SEQUENCE [LARGE SCALE GENOMIC DNA]</scope>
    <source>
        <strain evidence="2">DSM 13643</strain>
    </source>
</reference>
<dbReference type="Pfam" id="PF20551">
    <property type="entry name" value="DUF6765"/>
    <property type="match status" value="1"/>
</dbReference>
<name>A0A1M5VNT2_9FIRM</name>
<dbReference type="RefSeq" id="WP_073197435.1">
    <property type="nucleotide sequence ID" value="NZ_FQXO01000067.1"/>
</dbReference>
<gene>
    <name evidence="1" type="ORF">SAMN02745135_02037</name>
</gene>
<proteinExistence type="predicted"/>
<dbReference type="InterPro" id="IPR046653">
    <property type="entry name" value="DUF6765"/>
</dbReference>
<protein>
    <submittedName>
        <fullName evidence="1">Uncharacterized protein</fullName>
    </submittedName>
</protein>
<sequence>MKIDFHFYTIYVLCRLAGIKHEYSKKIAYASQHTDDAKYDHELEFISGGRFQQQMSAHKFLDLGVFSKKTGYDIFLPFHFLPGIEGKDFYEKLLCRANSRTAKEMLKDTLNTLNKPYGIHRLGIALHVYADTWSHQNFHGLYKFHNKVDDIELENKEQSEFQEIEVELKSTFLPAIGHAQAFIFPDEPYLIWKYKGRNNKEYFRIDNQKRTMDAAYNIYSFLINDVKDKKSDLFDKESKGWDEIKDKLREVLFVNKPIEQREELWKQKIKDGFFGFKVDIEYDDREWFKQAVEVIDKDRRIYDKKEVFHISDWKYFHDALTIHKFYIKNELLPKYGIIT</sequence>
<dbReference type="EMBL" id="FQXO01000067">
    <property type="protein sequence ID" value="SHH76916.1"/>
    <property type="molecule type" value="Genomic_DNA"/>
</dbReference>
<accession>A0A1M5VNT2</accession>
<dbReference type="OrthoDB" id="569000at2"/>
<dbReference type="Proteomes" id="UP000183967">
    <property type="component" value="Unassembled WGS sequence"/>
</dbReference>
<organism evidence="1 2">
    <name type="scientific">Caloranaerobacter azorensis DSM 13643</name>
    <dbReference type="NCBI Taxonomy" id="1121264"/>
    <lineage>
        <taxon>Bacteria</taxon>
        <taxon>Bacillati</taxon>
        <taxon>Bacillota</taxon>
        <taxon>Tissierellia</taxon>
        <taxon>Tissierellales</taxon>
        <taxon>Thermohalobacteraceae</taxon>
        <taxon>Caloranaerobacter</taxon>
    </lineage>
</organism>
<evidence type="ECO:0000313" key="2">
    <source>
        <dbReference type="Proteomes" id="UP000183967"/>
    </source>
</evidence>
<keyword evidence="2" id="KW-1185">Reference proteome</keyword>